<evidence type="ECO:0000256" key="7">
    <source>
        <dbReference type="ARBA" id="ARBA00022723"/>
    </source>
</evidence>
<feature type="transmembrane region" description="Helical" evidence="13">
    <location>
        <begin position="16"/>
        <end position="40"/>
    </location>
</feature>
<evidence type="ECO:0000256" key="10">
    <source>
        <dbReference type="ARBA" id="ARBA00023004"/>
    </source>
</evidence>
<evidence type="ECO:0000313" key="15">
    <source>
        <dbReference type="EMBL" id="MES0875232.1"/>
    </source>
</evidence>
<comment type="similarity">
    <text evidence="12">Belongs to the cytochrome b561 family.</text>
</comment>
<evidence type="ECO:0000256" key="12">
    <source>
        <dbReference type="ARBA" id="ARBA00037975"/>
    </source>
</evidence>
<feature type="transmembrane region" description="Helical" evidence="13">
    <location>
        <begin position="91"/>
        <end position="110"/>
    </location>
</feature>
<evidence type="ECO:0000256" key="8">
    <source>
        <dbReference type="ARBA" id="ARBA00022982"/>
    </source>
</evidence>
<accession>A0ABV2ADB2</accession>
<dbReference type="Gene3D" id="1.20.950.20">
    <property type="entry name" value="Transmembrane di-heme cytochromes, Chain C"/>
    <property type="match status" value="1"/>
</dbReference>
<keyword evidence="11 13" id="KW-0472">Membrane</keyword>
<evidence type="ECO:0000256" key="13">
    <source>
        <dbReference type="SAM" id="Phobius"/>
    </source>
</evidence>
<evidence type="ECO:0000256" key="6">
    <source>
        <dbReference type="ARBA" id="ARBA00022692"/>
    </source>
</evidence>
<feature type="transmembrane region" description="Helical" evidence="13">
    <location>
        <begin position="52"/>
        <end position="71"/>
    </location>
</feature>
<evidence type="ECO:0000256" key="9">
    <source>
        <dbReference type="ARBA" id="ARBA00022989"/>
    </source>
</evidence>
<dbReference type="InterPro" id="IPR052168">
    <property type="entry name" value="Cytochrome_b561_oxidase"/>
</dbReference>
<dbReference type="Proteomes" id="UP001465331">
    <property type="component" value="Unassembled WGS sequence"/>
</dbReference>
<comment type="caution">
    <text evidence="15">The sequence shown here is derived from an EMBL/GenBank/DDBJ whole genome shotgun (WGS) entry which is preliminary data.</text>
</comment>
<evidence type="ECO:0000256" key="2">
    <source>
        <dbReference type="ARBA" id="ARBA00004651"/>
    </source>
</evidence>
<comment type="cofactor">
    <cofactor evidence="1">
        <name>heme b</name>
        <dbReference type="ChEBI" id="CHEBI:60344"/>
    </cofactor>
</comment>
<keyword evidence="10" id="KW-0408">Iron</keyword>
<dbReference type="PANTHER" id="PTHR30529">
    <property type="entry name" value="CYTOCHROME B561"/>
    <property type="match status" value="1"/>
</dbReference>
<evidence type="ECO:0000259" key="14">
    <source>
        <dbReference type="Pfam" id="PF01292"/>
    </source>
</evidence>
<dbReference type="SUPFAM" id="SSF81342">
    <property type="entry name" value="Transmembrane di-heme cytochromes"/>
    <property type="match status" value="1"/>
</dbReference>
<keyword evidence="9 13" id="KW-1133">Transmembrane helix</keyword>
<dbReference type="EMBL" id="JBEPIJ010000024">
    <property type="protein sequence ID" value="MES0875232.1"/>
    <property type="molecule type" value="Genomic_DNA"/>
</dbReference>
<proteinExistence type="inferred from homology"/>
<name>A0ABV2ADB2_9GAMM</name>
<keyword evidence="6 13" id="KW-0812">Transmembrane</keyword>
<dbReference type="PANTHER" id="PTHR30529:SF1">
    <property type="entry name" value="CYTOCHROME B561 HOMOLOG 2"/>
    <property type="match status" value="1"/>
</dbReference>
<reference evidence="15 16" key="1">
    <citation type="submission" date="2024-06" db="EMBL/GenBank/DDBJ databases">
        <authorList>
            <person name="Li Z."/>
            <person name="Jiang Y."/>
        </authorList>
    </citation>
    <scope>NUCLEOTIDE SEQUENCE [LARGE SCALE GENOMIC DNA]</scope>
    <source>
        <strain evidence="15 16">HSW-8</strain>
    </source>
</reference>
<keyword evidence="8" id="KW-0249">Electron transport</keyword>
<evidence type="ECO:0000256" key="3">
    <source>
        <dbReference type="ARBA" id="ARBA00022448"/>
    </source>
</evidence>
<sequence length="187" mass="20658">MSGAAEPARYGAVAQALHWLVALLVVAAFCIGFYMVDLTLSPTRLKLFSYHKWIGVTVFALALLRIAWRVYRPPPPLPASVPAWQQRASAISHRVLMLLILAVPLSGWLMSSAKGFQTVYFGVLPIPDLLGKNPDLGQQLESLHWALNKLLLGVVTVHVAAALKHHYVDRDGVLLRMLPRLPSRKSP</sequence>
<keyword evidence="16" id="KW-1185">Reference proteome</keyword>
<evidence type="ECO:0000256" key="5">
    <source>
        <dbReference type="ARBA" id="ARBA00022617"/>
    </source>
</evidence>
<dbReference type="InterPro" id="IPR011577">
    <property type="entry name" value="Cyt_b561_bac/Ni-Hgenase"/>
</dbReference>
<evidence type="ECO:0000256" key="11">
    <source>
        <dbReference type="ARBA" id="ARBA00023136"/>
    </source>
</evidence>
<evidence type="ECO:0000256" key="4">
    <source>
        <dbReference type="ARBA" id="ARBA00022475"/>
    </source>
</evidence>
<keyword evidence="5" id="KW-0349">Heme</keyword>
<dbReference type="InterPro" id="IPR016174">
    <property type="entry name" value="Di-haem_cyt_TM"/>
</dbReference>
<keyword evidence="4" id="KW-1003">Cell membrane</keyword>
<keyword evidence="7" id="KW-0479">Metal-binding</keyword>
<keyword evidence="3" id="KW-0813">Transport</keyword>
<dbReference type="RefSeq" id="WP_352890682.1">
    <property type="nucleotide sequence ID" value="NZ_JBEPIJ010000024.1"/>
</dbReference>
<organism evidence="15 16">
    <name type="scientific">Sinimarinibacterium thermocellulolyticum</name>
    <dbReference type="NCBI Taxonomy" id="3170016"/>
    <lineage>
        <taxon>Bacteria</taxon>
        <taxon>Pseudomonadati</taxon>
        <taxon>Pseudomonadota</taxon>
        <taxon>Gammaproteobacteria</taxon>
        <taxon>Nevskiales</taxon>
        <taxon>Nevskiaceae</taxon>
        <taxon>Sinimarinibacterium</taxon>
    </lineage>
</organism>
<protein>
    <submittedName>
        <fullName evidence="15">Cytochrome b</fullName>
    </submittedName>
</protein>
<feature type="domain" description="Cytochrome b561 bacterial/Ni-hydrogenase" evidence="14">
    <location>
        <begin position="9"/>
        <end position="179"/>
    </location>
</feature>
<comment type="subcellular location">
    <subcellularLocation>
        <location evidence="2">Cell membrane</location>
        <topology evidence="2">Multi-pass membrane protein</topology>
    </subcellularLocation>
</comment>
<evidence type="ECO:0000313" key="16">
    <source>
        <dbReference type="Proteomes" id="UP001465331"/>
    </source>
</evidence>
<dbReference type="Pfam" id="PF01292">
    <property type="entry name" value="Ni_hydr_CYTB"/>
    <property type="match status" value="1"/>
</dbReference>
<evidence type="ECO:0000256" key="1">
    <source>
        <dbReference type="ARBA" id="ARBA00001970"/>
    </source>
</evidence>
<gene>
    <name evidence="15" type="ORF">ABSH63_14615</name>
</gene>